<protein>
    <submittedName>
        <fullName evidence="2">Reverse transcriptase</fullName>
    </submittedName>
</protein>
<dbReference type="CDD" id="cd01651">
    <property type="entry name" value="RT_G2_intron"/>
    <property type="match status" value="1"/>
</dbReference>
<name>A0A162QHT9_9CLOT</name>
<dbReference type="Proteomes" id="UP000076603">
    <property type="component" value="Unassembled WGS sequence"/>
</dbReference>
<dbReference type="Pfam" id="PF00078">
    <property type="entry name" value="RVT_1"/>
    <property type="match status" value="1"/>
</dbReference>
<accession>A0A162QHT9</accession>
<dbReference type="InterPro" id="IPR003615">
    <property type="entry name" value="HNH_nuc"/>
</dbReference>
<dbReference type="AlphaFoldDB" id="A0A162QHT9"/>
<evidence type="ECO:0000313" key="2">
    <source>
        <dbReference type="EMBL" id="KZL88543.1"/>
    </source>
</evidence>
<comment type="caution">
    <text evidence="2">The sequence shown here is derived from an EMBL/GenBank/DDBJ whole genome shotgun (WGS) entry which is preliminary data.</text>
</comment>
<proteinExistence type="predicted"/>
<evidence type="ECO:0000259" key="1">
    <source>
        <dbReference type="PROSITE" id="PS50878"/>
    </source>
</evidence>
<dbReference type="PANTHER" id="PTHR34047:SF8">
    <property type="entry name" value="PROTEIN YKFC"/>
    <property type="match status" value="1"/>
</dbReference>
<dbReference type="EMBL" id="LWAE01000017">
    <property type="protein sequence ID" value="KZL88543.1"/>
    <property type="molecule type" value="Genomic_DNA"/>
</dbReference>
<dbReference type="PANTHER" id="PTHR34047">
    <property type="entry name" value="NUCLEAR INTRON MATURASE 1, MITOCHONDRIAL-RELATED"/>
    <property type="match status" value="1"/>
</dbReference>
<keyword evidence="2" id="KW-0808">Transferase</keyword>
<gene>
    <name evidence="2" type="ORF">CLMAG_61980</name>
</gene>
<dbReference type="InterPro" id="IPR043502">
    <property type="entry name" value="DNA/RNA_pol_sf"/>
</dbReference>
<dbReference type="GO" id="GO:0003964">
    <property type="term" value="F:RNA-directed DNA polymerase activity"/>
    <property type="evidence" value="ECO:0007669"/>
    <property type="project" value="UniProtKB-KW"/>
</dbReference>
<sequence length="407" mass="47152">MGIQDKNLLSIISKLLKAEIKNIGIPTKGTPQGGIISPLLSNIVLNELDWWVSNQWETLETQKTYTFWNKYKALKNTNLKEMYIVRYADDFKIFCRNHKTAQKAFIAVKSWLKERLGLEISPEKSRVINLRKNYSNFLGFKLKVYNKGRKAVVKSHMSDKAIKNVIKEIKEKIKSIQKKRKIDTISKYNATILGMHNYYKVATHVSIDFNRIDFLVRKSLNARLNKIRSDTGFTSKTYTKFYGNYKFKKWYISNVALFPIAGVKMFNPMNFTQEICNYTTKGRNLIHDNLKQINPKTLQYIMKNPVQGQSAEYNDNRISLYVGQNGKCSITGKVLEIGNMECHHKKPRELGGKDEYSNLTFVTKSVHELIHATVEETIKKYKDSVKLDVNELKKLNKLRLLVGICVI</sequence>
<dbReference type="CDD" id="cd00085">
    <property type="entry name" value="HNHc"/>
    <property type="match status" value="1"/>
</dbReference>
<dbReference type="InterPro" id="IPR000477">
    <property type="entry name" value="RT_dom"/>
</dbReference>
<dbReference type="Gene3D" id="1.10.30.50">
    <property type="match status" value="1"/>
</dbReference>
<keyword evidence="2" id="KW-0548">Nucleotidyltransferase</keyword>
<feature type="domain" description="Reverse transcriptase" evidence="1">
    <location>
        <begin position="1"/>
        <end position="142"/>
    </location>
</feature>
<evidence type="ECO:0000313" key="3">
    <source>
        <dbReference type="Proteomes" id="UP000076603"/>
    </source>
</evidence>
<organism evidence="2 3">
    <name type="scientific">Clostridium magnum DSM 2767</name>
    <dbReference type="NCBI Taxonomy" id="1121326"/>
    <lineage>
        <taxon>Bacteria</taxon>
        <taxon>Bacillati</taxon>
        <taxon>Bacillota</taxon>
        <taxon>Clostridia</taxon>
        <taxon>Eubacteriales</taxon>
        <taxon>Clostridiaceae</taxon>
        <taxon>Clostridium</taxon>
    </lineage>
</organism>
<keyword evidence="3" id="KW-1185">Reference proteome</keyword>
<dbReference type="PROSITE" id="PS50878">
    <property type="entry name" value="RT_POL"/>
    <property type="match status" value="1"/>
</dbReference>
<dbReference type="STRING" id="1121326.CLMAG_61980"/>
<dbReference type="SMART" id="SM00507">
    <property type="entry name" value="HNHc"/>
    <property type="match status" value="1"/>
</dbReference>
<dbReference type="PATRIC" id="fig|1121326.3.peg.6266"/>
<keyword evidence="2" id="KW-0695">RNA-directed DNA polymerase</keyword>
<dbReference type="InterPro" id="IPR051083">
    <property type="entry name" value="GrpII_Intron_Splice-Mob/Def"/>
</dbReference>
<dbReference type="SUPFAM" id="SSF56672">
    <property type="entry name" value="DNA/RNA polymerases"/>
    <property type="match status" value="1"/>
</dbReference>
<reference evidence="2 3" key="1">
    <citation type="submission" date="2016-04" db="EMBL/GenBank/DDBJ databases">
        <title>Genome sequence of Clostridium magnum DSM 2767.</title>
        <authorList>
            <person name="Poehlein A."/>
            <person name="Uhlig R."/>
            <person name="Fischer R."/>
            <person name="Bahl H."/>
            <person name="Daniel R."/>
        </authorList>
    </citation>
    <scope>NUCLEOTIDE SEQUENCE [LARGE SCALE GENOMIC DNA]</scope>
    <source>
        <strain evidence="2 3">DSM 2767</strain>
    </source>
</reference>